<name>A0A645EIY4_9ZZZZ</name>
<proteinExistence type="predicted"/>
<gene>
    <name evidence="1" type="ORF">SDC9_148615</name>
</gene>
<organism evidence="1">
    <name type="scientific">bioreactor metagenome</name>
    <dbReference type="NCBI Taxonomy" id="1076179"/>
    <lineage>
        <taxon>unclassified sequences</taxon>
        <taxon>metagenomes</taxon>
        <taxon>ecological metagenomes</taxon>
    </lineage>
</organism>
<dbReference type="AlphaFoldDB" id="A0A645EIY4"/>
<evidence type="ECO:0000313" key="1">
    <source>
        <dbReference type="EMBL" id="MPN01406.1"/>
    </source>
</evidence>
<comment type="caution">
    <text evidence="1">The sequence shown here is derived from an EMBL/GenBank/DDBJ whole genome shotgun (WGS) entry which is preliminary data.</text>
</comment>
<protein>
    <submittedName>
        <fullName evidence="1">Uncharacterized protein</fullName>
    </submittedName>
</protein>
<dbReference type="EMBL" id="VSSQ01047420">
    <property type="protein sequence ID" value="MPN01406.1"/>
    <property type="molecule type" value="Genomic_DNA"/>
</dbReference>
<sequence>MKIYEGLNILKNYDEKKYKLSNKKWDISFRI</sequence>
<reference evidence="1" key="1">
    <citation type="submission" date="2019-08" db="EMBL/GenBank/DDBJ databases">
        <authorList>
            <person name="Kucharzyk K."/>
            <person name="Murdoch R.W."/>
            <person name="Higgins S."/>
            <person name="Loffler F."/>
        </authorList>
    </citation>
    <scope>NUCLEOTIDE SEQUENCE</scope>
</reference>
<accession>A0A645EIY4</accession>